<organism evidence="2 3">
    <name type="scientific">Novosphingobium humi</name>
    <dbReference type="NCBI Taxonomy" id="2282397"/>
    <lineage>
        <taxon>Bacteria</taxon>
        <taxon>Pseudomonadati</taxon>
        <taxon>Pseudomonadota</taxon>
        <taxon>Alphaproteobacteria</taxon>
        <taxon>Sphingomonadales</taxon>
        <taxon>Sphingomonadaceae</taxon>
        <taxon>Novosphingobium</taxon>
    </lineage>
</organism>
<proteinExistence type="predicted"/>
<feature type="domain" description="SAF" evidence="1">
    <location>
        <begin position="47"/>
        <end position="113"/>
    </location>
</feature>
<dbReference type="InterPro" id="IPR017592">
    <property type="entry name" value="Pilus_assmbl_Flp-typ_CpaB"/>
</dbReference>
<dbReference type="Pfam" id="PF16976">
    <property type="entry name" value="RcpC"/>
    <property type="match status" value="1"/>
</dbReference>
<dbReference type="SMART" id="SM00858">
    <property type="entry name" value="SAF"/>
    <property type="match status" value="1"/>
</dbReference>
<sequence length="370" mass="37710">MDRRRLMLLIGAMVIAIGTALAARSMLSGGNVAPVVQAALPVAPTGPKVLVAQRALPPGTIITADAVNFQDWPGNLMKEAYFVDGKVDMNKLIGTVVRYPITAGQPLTQGSLVAPGDRGFLAAALGAGMRAITITVSEKSGVAGFIFPGDRVDVMLTQTIRGNGGDAQSLNVTETVLRNLRVLATDQSTENQTNDGKTVVRTFHTVTLEVTPKIAEKIEVAQAVGALSLTLRSLADNQGDLDRAIANGAVKLPEGASKADENRLLASASRSSAFGGGSGGESMTTGAEVSRFQKRTLPPSGPVMAAAGAPSMGAPMMARASSNGVRVIRGRDSQTVSMGANGQPVQAIANGMGAAGNAFGGGAAGPLAQP</sequence>
<dbReference type="InterPro" id="IPR013974">
    <property type="entry name" value="SAF"/>
</dbReference>
<dbReference type="EMBL" id="CP117417">
    <property type="protein sequence ID" value="WCT78038.1"/>
    <property type="molecule type" value="Genomic_DNA"/>
</dbReference>
<evidence type="ECO:0000313" key="2">
    <source>
        <dbReference type="EMBL" id="WCT78038.1"/>
    </source>
</evidence>
<dbReference type="Proteomes" id="UP001218231">
    <property type="component" value="Chromosome"/>
</dbReference>
<evidence type="ECO:0000313" key="3">
    <source>
        <dbReference type="Proteomes" id="UP001218231"/>
    </source>
</evidence>
<gene>
    <name evidence="2" type="primary">cpaB</name>
    <name evidence="2" type="ORF">PQ457_03430</name>
</gene>
<dbReference type="Gene3D" id="3.90.1210.10">
    <property type="entry name" value="Antifreeze-like/N-acetylneuraminic acid synthase C-terminal domain"/>
    <property type="match status" value="1"/>
</dbReference>
<keyword evidence="3" id="KW-1185">Reference proteome</keyword>
<name>A0ABY7TYH9_9SPHN</name>
<dbReference type="InterPro" id="IPR031571">
    <property type="entry name" value="RcpC_dom"/>
</dbReference>
<accession>A0ABY7TYH9</accession>
<protein>
    <submittedName>
        <fullName evidence="2">Flp pilus assembly protein CpaB</fullName>
    </submittedName>
</protein>
<dbReference type="NCBIfam" id="TIGR03177">
    <property type="entry name" value="pilus_cpaB"/>
    <property type="match status" value="1"/>
</dbReference>
<evidence type="ECO:0000259" key="1">
    <source>
        <dbReference type="SMART" id="SM00858"/>
    </source>
</evidence>
<dbReference type="Pfam" id="PF08666">
    <property type="entry name" value="SAF"/>
    <property type="match status" value="1"/>
</dbReference>
<dbReference type="CDD" id="cd11614">
    <property type="entry name" value="SAF_CpaB_FlgA_like"/>
    <property type="match status" value="1"/>
</dbReference>
<reference evidence="2 3" key="1">
    <citation type="submission" date="2023-02" db="EMBL/GenBank/DDBJ databases">
        <title>Genome sequence of Novosphingobium humi KACC 19094.</title>
        <authorList>
            <person name="Kim S."/>
            <person name="Heo J."/>
            <person name="Kwon S.-W."/>
        </authorList>
    </citation>
    <scope>NUCLEOTIDE SEQUENCE [LARGE SCALE GENOMIC DNA]</scope>
    <source>
        <strain evidence="2 3">KACC 19094</strain>
    </source>
</reference>
<dbReference type="RefSeq" id="WP_273618384.1">
    <property type="nucleotide sequence ID" value="NZ_CP117417.1"/>
</dbReference>